<accession>A0A5B7I144</accession>
<dbReference type="InterPro" id="IPR011993">
    <property type="entry name" value="PH-like_dom_sf"/>
</dbReference>
<dbReference type="GO" id="GO:0031032">
    <property type="term" value="P:actomyosin structure organization"/>
    <property type="evidence" value="ECO:0007669"/>
    <property type="project" value="TreeGrafter"/>
</dbReference>
<evidence type="ECO:0000313" key="2">
    <source>
        <dbReference type="EMBL" id="MPC78350.1"/>
    </source>
</evidence>
<dbReference type="PANTHER" id="PTHR23280">
    <property type="entry name" value="4.1 G PROTEIN"/>
    <property type="match status" value="1"/>
</dbReference>
<dbReference type="PROSITE" id="PS50057">
    <property type="entry name" value="FERM_3"/>
    <property type="match status" value="1"/>
</dbReference>
<comment type="caution">
    <text evidence="2">The sequence shown here is derived from an EMBL/GenBank/DDBJ whole genome shotgun (WGS) entry which is preliminary data.</text>
</comment>
<gene>
    <name evidence="2" type="primary">cora</name>
    <name evidence="2" type="ORF">E2C01_072834</name>
</gene>
<proteinExistence type="predicted"/>
<dbReference type="InterPro" id="IPR000299">
    <property type="entry name" value="FERM_domain"/>
</dbReference>
<dbReference type="PANTHER" id="PTHR23280:SF21">
    <property type="entry name" value="PROTEIN 4.1 HOMOLOG"/>
    <property type="match status" value="1"/>
</dbReference>
<feature type="domain" description="FERM" evidence="1">
    <location>
        <begin position="1"/>
        <end position="60"/>
    </location>
</feature>
<dbReference type="AlphaFoldDB" id="A0A5B7I144"/>
<organism evidence="2 3">
    <name type="scientific">Portunus trituberculatus</name>
    <name type="common">Swimming crab</name>
    <name type="synonym">Neptunus trituberculatus</name>
    <dbReference type="NCBI Taxonomy" id="210409"/>
    <lineage>
        <taxon>Eukaryota</taxon>
        <taxon>Metazoa</taxon>
        <taxon>Ecdysozoa</taxon>
        <taxon>Arthropoda</taxon>
        <taxon>Crustacea</taxon>
        <taxon>Multicrustacea</taxon>
        <taxon>Malacostraca</taxon>
        <taxon>Eumalacostraca</taxon>
        <taxon>Eucarida</taxon>
        <taxon>Decapoda</taxon>
        <taxon>Pleocyemata</taxon>
        <taxon>Brachyura</taxon>
        <taxon>Eubrachyura</taxon>
        <taxon>Portunoidea</taxon>
        <taxon>Portunidae</taxon>
        <taxon>Portuninae</taxon>
        <taxon>Portunus</taxon>
    </lineage>
</organism>
<dbReference type="Proteomes" id="UP000324222">
    <property type="component" value="Unassembled WGS sequence"/>
</dbReference>
<name>A0A5B7I144_PORTR</name>
<dbReference type="EMBL" id="VSRR010048182">
    <property type="protein sequence ID" value="MPC78350.1"/>
    <property type="molecule type" value="Genomic_DNA"/>
</dbReference>
<evidence type="ECO:0000313" key="3">
    <source>
        <dbReference type="Proteomes" id="UP000324222"/>
    </source>
</evidence>
<evidence type="ECO:0000259" key="1">
    <source>
        <dbReference type="PROSITE" id="PS50057"/>
    </source>
</evidence>
<dbReference type="GO" id="GO:0005886">
    <property type="term" value="C:plasma membrane"/>
    <property type="evidence" value="ECO:0007669"/>
    <property type="project" value="TreeGrafter"/>
</dbReference>
<dbReference type="GO" id="GO:0005856">
    <property type="term" value="C:cytoskeleton"/>
    <property type="evidence" value="ECO:0007669"/>
    <property type="project" value="TreeGrafter"/>
</dbReference>
<dbReference type="Gene3D" id="2.30.29.30">
    <property type="entry name" value="Pleckstrin-homology domain (PH domain)/Phosphotyrosine-binding domain (PTB)"/>
    <property type="match status" value="1"/>
</dbReference>
<sequence length="60" mass="6788">MYGVDLHPAKDSEGVDIMLGVCASGLLVYRDKYVHESRPMYPQKRGVGFGVLCMRTVRVW</sequence>
<keyword evidence="3" id="KW-1185">Reference proteome</keyword>
<protein>
    <submittedName>
        <fullName evidence="2">Protein 4.1</fullName>
    </submittedName>
</protein>
<dbReference type="SUPFAM" id="SSF50729">
    <property type="entry name" value="PH domain-like"/>
    <property type="match status" value="1"/>
</dbReference>
<reference evidence="2 3" key="1">
    <citation type="submission" date="2019-05" db="EMBL/GenBank/DDBJ databases">
        <title>Another draft genome of Portunus trituberculatus and its Hox gene families provides insights of decapod evolution.</title>
        <authorList>
            <person name="Jeong J.-H."/>
            <person name="Song I."/>
            <person name="Kim S."/>
            <person name="Choi T."/>
            <person name="Kim D."/>
            <person name="Ryu S."/>
            <person name="Kim W."/>
        </authorList>
    </citation>
    <scope>NUCLEOTIDE SEQUENCE [LARGE SCALE GENOMIC DNA]</scope>
    <source>
        <tissue evidence="2">Muscle</tissue>
    </source>
</reference>